<evidence type="ECO:0000313" key="3">
    <source>
        <dbReference type="Proteomes" id="UP001174936"/>
    </source>
</evidence>
<feature type="compositionally biased region" description="Acidic residues" evidence="1">
    <location>
        <begin position="241"/>
        <end position="252"/>
    </location>
</feature>
<feature type="region of interest" description="Disordered" evidence="1">
    <location>
        <begin position="138"/>
        <end position="266"/>
    </location>
</feature>
<dbReference type="EMBL" id="JAULSV010000001">
    <property type="protein sequence ID" value="KAK0655141.1"/>
    <property type="molecule type" value="Genomic_DNA"/>
</dbReference>
<reference evidence="2" key="1">
    <citation type="submission" date="2023-06" db="EMBL/GenBank/DDBJ databases">
        <title>Genome-scale phylogeny and comparative genomics of the fungal order Sordariales.</title>
        <authorList>
            <consortium name="Lawrence Berkeley National Laboratory"/>
            <person name="Hensen N."/>
            <person name="Bonometti L."/>
            <person name="Westerberg I."/>
            <person name="Brannstrom I.O."/>
            <person name="Guillou S."/>
            <person name="Cros-Aarteil S."/>
            <person name="Calhoun S."/>
            <person name="Haridas S."/>
            <person name="Kuo A."/>
            <person name="Mondo S."/>
            <person name="Pangilinan J."/>
            <person name="Riley R."/>
            <person name="Labutti K."/>
            <person name="Andreopoulos B."/>
            <person name="Lipzen A."/>
            <person name="Chen C."/>
            <person name="Yanf M."/>
            <person name="Daum C."/>
            <person name="Ng V."/>
            <person name="Clum A."/>
            <person name="Steindorff A."/>
            <person name="Ohm R."/>
            <person name="Martin F."/>
            <person name="Silar P."/>
            <person name="Natvig D."/>
            <person name="Lalanne C."/>
            <person name="Gautier V."/>
            <person name="Ament-Velasquez S.L."/>
            <person name="Kruys A."/>
            <person name="Hutchinson M.I."/>
            <person name="Powell A.J."/>
            <person name="Barry K."/>
            <person name="Miller A.N."/>
            <person name="Grigoriev I.V."/>
            <person name="Debuchy R."/>
            <person name="Gladieux P."/>
            <person name="Thoren M.H."/>
            <person name="Johannesson H."/>
        </authorList>
    </citation>
    <scope>NUCLEOTIDE SEQUENCE</scope>
    <source>
        <strain evidence="2">SMH2532-1</strain>
    </source>
</reference>
<feature type="compositionally biased region" description="Basic and acidic residues" evidence="1">
    <location>
        <begin position="168"/>
        <end position="186"/>
    </location>
</feature>
<gene>
    <name evidence="2" type="ORF">B0T16DRAFT_498658</name>
</gene>
<organism evidence="2 3">
    <name type="scientific">Cercophora newfieldiana</name>
    <dbReference type="NCBI Taxonomy" id="92897"/>
    <lineage>
        <taxon>Eukaryota</taxon>
        <taxon>Fungi</taxon>
        <taxon>Dikarya</taxon>
        <taxon>Ascomycota</taxon>
        <taxon>Pezizomycotina</taxon>
        <taxon>Sordariomycetes</taxon>
        <taxon>Sordariomycetidae</taxon>
        <taxon>Sordariales</taxon>
        <taxon>Lasiosphaeriaceae</taxon>
        <taxon>Cercophora</taxon>
    </lineage>
</organism>
<dbReference type="Proteomes" id="UP001174936">
    <property type="component" value="Unassembled WGS sequence"/>
</dbReference>
<evidence type="ECO:0000256" key="1">
    <source>
        <dbReference type="SAM" id="MobiDB-lite"/>
    </source>
</evidence>
<feature type="compositionally biased region" description="Pro residues" evidence="1">
    <location>
        <begin position="253"/>
        <end position="266"/>
    </location>
</feature>
<sequence length="266" mass="30788">MASIKCSVCYISVCDRDCFYSHLRRFHCHNANCALHKAETCIIDNVLCPSSYAAVGRAPTPPGGPSRSREAHSGESRREGREDRRRREPSHSRRERSSSRRRSSRDDRPSGSFRHINVDEERLRDRFDGTTRVSYRHVRVHTDTDDPRARDTPSNGYSTRYADPEMENLSRRFERTSVRDDERSYYRYETTNASSPPPPPPPSRPREPEPRRRRESRTDNERPARPEHSMPAGYSGYMWTEDPDGNIIDEADPPPCPSPPPAFHEY</sequence>
<accession>A0AA39YM78</accession>
<proteinExistence type="predicted"/>
<feature type="compositionally biased region" description="Basic and acidic residues" evidence="1">
    <location>
        <begin position="204"/>
        <end position="228"/>
    </location>
</feature>
<feature type="compositionally biased region" description="Basic and acidic residues" evidence="1">
    <location>
        <begin position="67"/>
        <end position="109"/>
    </location>
</feature>
<keyword evidence="3" id="KW-1185">Reference proteome</keyword>
<feature type="compositionally biased region" description="Basic and acidic residues" evidence="1">
    <location>
        <begin position="140"/>
        <end position="151"/>
    </location>
</feature>
<feature type="region of interest" description="Disordered" evidence="1">
    <location>
        <begin position="57"/>
        <end position="117"/>
    </location>
</feature>
<evidence type="ECO:0000313" key="2">
    <source>
        <dbReference type="EMBL" id="KAK0655141.1"/>
    </source>
</evidence>
<name>A0AA39YM78_9PEZI</name>
<protein>
    <submittedName>
        <fullName evidence="2">Uncharacterized protein</fullName>
    </submittedName>
</protein>
<dbReference type="AlphaFoldDB" id="A0AA39YM78"/>
<comment type="caution">
    <text evidence="2">The sequence shown here is derived from an EMBL/GenBank/DDBJ whole genome shotgun (WGS) entry which is preliminary data.</text>
</comment>